<reference evidence="1" key="1">
    <citation type="submission" date="2022-03" db="EMBL/GenBank/DDBJ databases">
        <title>Genomic analyses of argali, domestic sheep and their hybrids provide insights into chromosomal evolution, heterosis and genetic basis of agronomic traits.</title>
        <authorList>
            <person name="Li M."/>
        </authorList>
    </citation>
    <scope>NUCLEOTIDE SEQUENCE</scope>
    <source>
        <strain evidence="1">F1 hybrid</strain>
    </source>
</reference>
<organism evidence="1 2">
    <name type="scientific">Ovis ammon polii x Ovis aries</name>
    <dbReference type="NCBI Taxonomy" id="2918886"/>
    <lineage>
        <taxon>Eukaryota</taxon>
        <taxon>Metazoa</taxon>
        <taxon>Chordata</taxon>
        <taxon>Craniata</taxon>
        <taxon>Vertebrata</taxon>
        <taxon>Euteleostomi</taxon>
        <taxon>Mammalia</taxon>
        <taxon>Eutheria</taxon>
        <taxon>Laurasiatheria</taxon>
        <taxon>Artiodactyla</taxon>
        <taxon>Ruminantia</taxon>
        <taxon>Pecora</taxon>
        <taxon>Bovidae</taxon>
        <taxon>Caprinae</taxon>
        <taxon>Ovis</taxon>
    </lineage>
</organism>
<name>A0ACB9UW75_9CETA</name>
<gene>
    <name evidence="1" type="ORF">MJG53_009377</name>
</gene>
<keyword evidence="2" id="KW-1185">Reference proteome</keyword>
<evidence type="ECO:0000313" key="2">
    <source>
        <dbReference type="Proteomes" id="UP001057279"/>
    </source>
</evidence>
<sequence length="91" mass="10015">MHVNEPKVRARTIIVSLAVTSDLSSQEHMPPPSPEVSILISEWLWETFSSQKPGVKGEDLEPATPRPYPEARTVTPSPAPSTHNTRDASRS</sequence>
<dbReference type="Proteomes" id="UP001057279">
    <property type="component" value="Linkage Group LG09"/>
</dbReference>
<comment type="caution">
    <text evidence="1">The sequence shown here is derived from an EMBL/GenBank/DDBJ whole genome shotgun (WGS) entry which is preliminary data.</text>
</comment>
<dbReference type="EMBL" id="CM043034">
    <property type="protein sequence ID" value="KAI4581852.1"/>
    <property type="molecule type" value="Genomic_DNA"/>
</dbReference>
<accession>A0ACB9UW75</accession>
<evidence type="ECO:0000313" key="1">
    <source>
        <dbReference type="EMBL" id="KAI4581852.1"/>
    </source>
</evidence>
<protein>
    <submittedName>
        <fullName evidence="1">Uncharacterized protein</fullName>
    </submittedName>
</protein>
<proteinExistence type="predicted"/>